<accession>A0A6A4VZT6</accession>
<evidence type="ECO:0000256" key="15">
    <source>
        <dbReference type="ARBA" id="ARBA00023242"/>
    </source>
</evidence>
<dbReference type="SUPFAM" id="SSF52540">
    <property type="entry name" value="P-loop containing nucleoside triphosphate hydrolases"/>
    <property type="match status" value="1"/>
</dbReference>
<dbReference type="OrthoDB" id="19182at2759"/>
<keyword evidence="4" id="KW-0004">4Fe-4S</keyword>
<protein>
    <recommendedName>
        <fullName evidence="16">DNA 5'-3' helicase</fullName>
        <ecNumber evidence="16">5.6.2.3</ecNumber>
    </recommendedName>
    <alternativeName>
        <fullName evidence="18">DNA 5'-3' helicase FANCJ</fullName>
    </alternativeName>
</protein>
<dbReference type="GO" id="GO:0043139">
    <property type="term" value="F:5'-3' DNA helicase activity"/>
    <property type="evidence" value="ECO:0007669"/>
    <property type="project" value="UniProtKB-EC"/>
</dbReference>
<evidence type="ECO:0000256" key="11">
    <source>
        <dbReference type="ARBA" id="ARBA00023004"/>
    </source>
</evidence>
<comment type="similarity">
    <text evidence="3">Belongs to the DEAD box helicase family. DEAH subfamily.</text>
</comment>
<evidence type="ECO:0000313" key="22">
    <source>
        <dbReference type="Proteomes" id="UP000440578"/>
    </source>
</evidence>
<dbReference type="InterPro" id="IPR045028">
    <property type="entry name" value="DinG/Rad3-like"/>
</dbReference>
<dbReference type="InterPro" id="IPR027417">
    <property type="entry name" value="P-loop_NTPase"/>
</dbReference>
<keyword evidence="13" id="KW-0234">DNA repair</keyword>
<evidence type="ECO:0000256" key="10">
    <source>
        <dbReference type="ARBA" id="ARBA00022840"/>
    </source>
</evidence>
<comment type="caution">
    <text evidence="21">The sequence shown here is derived from an EMBL/GenBank/DDBJ whole genome shotgun (WGS) entry which is preliminary data.</text>
</comment>
<evidence type="ECO:0000256" key="2">
    <source>
        <dbReference type="ARBA" id="ARBA00004123"/>
    </source>
</evidence>
<keyword evidence="9" id="KW-0347">Helicase</keyword>
<evidence type="ECO:0000256" key="7">
    <source>
        <dbReference type="ARBA" id="ARBA00022763"/>
    </source>
</evidence>
<keyword evidence="14" id="KW-0413">Isomerase</keyword>
<keyword evidence="6" id="KW-0547">Nucleotide-binding</keyword>
<keyword evidence="10" id="KW-0067">ATP-binding</keyword>
<keyword evidence="22" id="KW-1185">Reference proteome</keyword>
<evidence type="ECO:0000256" key="5">
    <source>
        <dbReference type="ARBA" id="ARBA00022723"/>
    </source>
</evidence>
<gene>
    <name evidence="21" type="primary">Brip1_1</name>
    <name evidence="21" type="ORF">FJT64_005661</name>
</gene>
<dbReference type="Proteomes" id="UP000440578">
    <property type="component" value="Unassembled WGS sequence"/>
</dbReference>
<dbReference type="GO" id="GO:0006289">
    <property type="term" value="P:nucleotide-excision repair"/>
    <property type="evidence" value="ECO:0007669"/>
    <property type="project" value="TreeGrafter"/>
</dbReference>
<dbReference type="AlphaFoldDB" id="A0A6A4VZT6"/>
<feature type="compositionally biased region" description="Polar residues" evidence="19">
    <location>
        <begin position="924"/>
        <end position="938"/>
    </location>
</feature>
<evidence type="ECO:0000256" key="4">
    <source>
        <dbReference type="ARBA" id="ARBA00022485"/>
    </source>
</evidence>
<evidence type="ECO:0000256" key="12">
    <source>
        <dbReference type="ARBA" id="ARBA00023014"/>
    </source>
</evidence>
<dbReference type="GO" id="GO:0016818">
    <property type="term" value="F:hydrolase activity, acting on acid anhydrides, in phosphorus-containing anhydrides"/>
    <property type="evidence" value="ECO:0007669"/>
    <property type="project" value="InterPro"/>
</dbReference>
<evidence type="ECO:0000256" key="18">
    <source>
        <dbReference type="ARBA" id="ARBA00082714"/>
    </source>
</evidence>
<keyword evidence="12" id="KW-0411">Iron-sulfur</keyword>
<name>A0A6A4VZT6_AMPAM</name>
<evidence type="ECO:0000256" key="13">
    <source>
        <dbReference type="ARBA" id="ARBA00023204"/>
    </source>
</evidence>
<evidence type="ECO:0000256" key="16">
    <source>
        <dbReference type="ARBA" id="ARBA00044969"/>
    </source>
</evidence>
<evidence type="ECO:0000256" key="19">
    <source>
        <dbReference type="SAM" id="MobiDB-lite"/>
    </source>
</evidence>
<dbReference type="PROSITE" id="PS51193">
    <property type="entry name" value="HELICASE_ATP_BIND_2"/>
    <property type="match status" value="1"/>
</dbReference>
<evidence type="ECO:0000256" key="6">
    <source>
        <dbReference type="ARBA" id="ARBA00022741"/>
    </source>
</evidence>
<dbReference type="EC" id="5.6.2.3" evidence="16"/>
<dbReference type="GO" id="GO:0046872">
    <property type="term" value="F:metal ion binding"/>
    <property type="evidence" value="ECO:0007669"/>
    <property type="project" value="UniProtKB-KW"/>
</dbReference>
<dbReference type="InterPro" id="IPR010614">
    <property type="entry name" value="RAD3-like_helicase_DEAD"/>
</dbReference>
<evidence type="ECO:0000256" key="14">
    <source>
        <dbReference type="ARBA" id="ARBA00023235"/>
    </source>
</evidence>
<dbReference type="CDD" id="cd18788">
    <property type="entry name" value="SF2_C_XPD"/>
    <property type="match status" value="1"/>
</dbReference>
<evidence type="ECO:0000259" key="20">
    <source>
        <dbReference type="PROSITE" id="PS51193"/>
    </source>
</evidence>
<evidence type="ECO:0000256" key="3">
    <source>
        <dbReference type="ARBA" id="ARBA00008792"/>
    </source>
</evidence>
<evidence type="ECO:0000256" key="9">
    <source>
        <dbReference type="ARBA" id="ARBA00022806"/>
    </source>
</evidence>
<dbReference type="PANTHER" id="PTHR11472:SF47">
    <property type="entry name" value="FANCONI ANEMIA GROUP J PROTEIN"/>
    <property type="match status" value="1"/>
</dbReference>
<comment type="subcellular location">
    <subcellularLocation>
        <location evidence="2">Nucleus</location>
    </subcellularLocation>
</comment>
<reference evidence="21 22" key="1">
    <citation type="submission" date="2019-07" db="EMBL/GenBank/DDBJ databases">
        <title>Draft genome assembly of a fouling barnacle, Amphibalanus amphitrite (Darwin, 1854): The first reference genome for Thecostraca.</title>
        <authorList>
            <person name="Kim W."/>
        </authorList>
    </citation>
    <scope>NUCLEOTIDE SEQUENCE [LARGE SCALE GENOMIC DNA]</scope>
    <source>
        <strain evidence="21">SNU_AA5</strain>
        <tissue evidence="21">Soma without cirri and trophi</tissue>
    </source>
</reference>
<keyword evidence="11" id="KW-0408">Iron</keyword>
<organism evidence="21 22">
    <name type="scientific">Amphibalanus amphitrite</name>
    <name type="common">Striped barnacle</name>
    <name type="synonym">Balanus amphitrite</name>
    <dbReference type="NCBI Taxonomy" id="1232801"/>
    <lineage>
        <taxon>Eukaryota</taxon>
        <taxon>Metazoa</taxon>
        <taxon>Ecdysozoa</taxon>
        <taxon>Arthropoda</taxon>
        <taxon>Crustacea</taxon>
        <taxon>Multicrustacea</taxon>
        <taxon>Cirripedia</taxon>
        <taxon>Thoracica</taxon>
        <taxon>Thoracicalcarea</taxon>
        <taxon>Balanomorpha</taxon>
        <taxon>Balanoidea</taxon>
        <taxon>Balanidae</taxon>
        <taxon>Amphibalaninae</taxon>
        <taxon>Amphibalanus</taxon>
    </lineage>
</organism>
<evidence type="ECO:0000256" key="17">
    <source>
        <dbReference type="ARBA" id="ARBA00048954"/>
    </source>
</evidence>
<keyword evidence="5" id="KW-0479">Metal-binding</keyword>
<dbReference type="GO" id="GO:0003677">
    <property type="term" value="F:DNA binding"/>
    <property type="evidence" value="ECO:0007669"/>
    <property type="project" value="InterPro"/>
</dbReference>
<dbReference type="GO" id="GO:0005634">
    <property type="term" value="C:nucleus"/>
    <property type="evidence" value="ECO:0007669"/>
    <property type="project" value="UniProtKB-SubCell"/>
</dbReference>
<dbReference type="SMART" id="SM00488">
    <property type="entry name" value="DEXDc2"/>
    <property type="match status" value="1"/>
</dbReference>
<proteinExistence type="inferred from homology"/>
<dbReference type="Pfam" id="PF13307">
    <property type="entry name" value="Helicase_C_2"/>
    <property type="match status" value="1"/>
</dbReference>
<dbReference type="GO" id="GO:0051539">
    <property type="term" value="F:4 iron, 4 sulfur cluster binding"/>
    <property type="evidence" value="ECO:0007669"/>
    <property type="project" value="UniProtKB-KW"/>
</dbReference>
<dbReference type="GO" id="GO:1990918">
    <property type="term" value="P:double-strand break repair involved in meiotic recombination"/>
    <property type="evidence" value="ECO:0007669"/>
    <property type="project" value="TreeGrafter"/>
</dbReference>
<evidence type="ECO:0000256" key="1">
    <source>
        <dbReference type="ARBA" id="ARBA00001966"/>
    </source>
</evidence>
<dbReference type="Gene3D" id="3.40.50.300">
    <property type="entry name" value="P-loop containing nucleotide triphosphate hydrolases"/>
    <property type="match status" value="2"/>
</dbReference>
<evidence type="ECO:0000313" key="21">
    <source>
        <dbReference type="EMBL" id="KAF0296920.1"/>
    </source>
</evidence>
<dbReference type="FunFam" id="3.40.50.300:FF:000731">
    <property type="entry name" value="Fanconi anemia group J protein homolog"/>
    <property type="match status" value="1"/>
</dbReference>
<dbReference type="SMART" id="SM00491">
    <property type="entry name" value="HELICc2"/>
    <property type="match status" value="1"/>
</dbReference>
<feature type="domain" description="Helicase ATP-binding" evidence="20">
    <location>
        <begin position="1"/>
        <end position="276"/>
    </location>
</feature>
<dbReference type="GO" id="GO:0005524">
    <property type="term" value="F:ATP binding"/>
    <property type="evidence" value="ECO:0007669"/>
    <property type="project" value="UniProtKB-KW"/>
</dbReference>
<keyword evidence="15" id="KW-0539">Nucleus</keyword>
<keyword evidence="8" id="KW-0378">Hydrolase</keyword>
<dbReference type="InterPro" id="IPR006555">
    <property type="entry name" value="ATP-dep_Helicase_C"/>
</dbReference>
<evidence type="ECO:0000256" key="8">
    <source>
        <dbReference type="ARBA" id="ARBA00022801"/>
    </source>
</evidence>
<comment type="catalytic activity">
    <reaction evidence="17">
        <text>ATP + H2O = ADP + phosphate + H(+)</text>
        <dbReference type="Rhea" id="RHEA:13065"/>
        <dbReference type="ChEBI" id="CHEBI:15377"/>
        <dbReference type="ChEBI" id="CHEBI:15378"/>
        <dbReference type="ChEBI" id="CHEBI:30616"/>
        <dbReference type="ChEBI" id="CHEBI:43474"/>
        <dbReference type="ChEBI" id="CHEBI:456216"/>
        <dbReference type="EC" id="5.6.2.3"/>
    </reaction>
</comment>
<dbReference type="NCBIfam" id="TIGR00604">
    <property type="entry name" value="rad3"/>
    <property type="match status" value="1"/>
</dbReference>
<dbReference type="InterPro" id="IPR014013">
    <property type="entry name" value="Helic_SF1/SF2_ATP-bd_DinG/Rad3"/>
</dbReference>
<comment type="cofactor">
    <cofactor evidence="1">
        <name>[4Fe-4S] cluster</name>
        <dbReference type="ChEBI" id="CHEBI:49883"/>
    </cofactor>
</comment>
<dbReference type="InterPro" id="IPR013020">
    <property type="entry name" value="Rad3/Chl1-like"/>
</dbReference>
<dbReference type="EMBL" id="VIIS01001525">
    <property type="protein sequence ID" value="KAF0296920.1"/>
    <property type="molecule type" value="Genomic_DNA"/>
</dbReference>
<keyword evidence="7" id="KW-0227">DNA damage</keyword>
<dbReference type="PANTHER" id="PTHR11472">
    <property type="entry name" value="DNA REPAIR DEAD HELICASE RAD3/XP-D SUBFAMILY MEMBER"/>
    <property type="match status" value="1"/>
</dbReference>
<feature type="region of interest" description="Disordered" evidence="19">
    <location>
        <begin position="710"/>
        <end position="732"/>
    </location>
</feature>
<feature type="region of interest" description="Disordered" evidence="19">
    <location>
        <begin position="832"/>
        <end position="974"/>
    </location>
</feature>
<sequence length="974" mass="107712">MRLGSLIVVYFRFQIKLASHLYCLSVSDCRVLFSERVDEYNRKLDMEERDWDGDEDDFQTMAEKRLRTAPPTAPDVSMMDTSMSDAGDENGLQNGRKKRLKMTILASRDHTCIHPDVSRSANKNDGCRDLRDPHNQEGSCGYFTRANQRLRYQEQLPGEGLSEAWSLEELVGLGRRIRACPYYAGRNLKEDADIVFCPYNYLIEPSIRESMEISLKNQVVILDEAHNVEDSSREAASGSFQQAHIQDAIRDLEKAASGQRQTQFECRDMARMLSHISQWMDRHSDRLDQYKEFDRGCRVFSGTEMVAHFTTMGIGHKEFPDIQRAYGAIIAEEMDSSEEALQHYVQRLTSGTTALLGGLVRELSFIYQDDMKYRDDFRVALMKSMSRADGPGQRGGWLSSRRKSADPTWTHTLHFWCMNPAVVFGAIGEAAHSVIVASGTLSPLGSFQSELGVPFPINLEASHVISADQVYVSAISHGPRGGSMNATYRNSEQFSFQDELGELLLGVCAAIPNGVLCFFPSYSMLDKLARRWQMTGLWDRLEARKPVLCEPRRADEFEDMMRQFRHLVTEGDDTGALLLAVCRGKLSEGIDFSDDSARAVVTVGIPFPNVKDVQVDLKKQYNSSHVSTRGLLSGHEWYGIQAYRALNQALGRCIRHRYDWGAILLVDDRFGRPRGVDGLSKWVRSLVRHQNKWPEVADSLRQFAADMQHWTEERREEQRKRKQEQDAAEAEKLAAAAAATAGPGPVIDLNISGASSPMSVVNGQSPVAAPTVSAAQFQYGSPPLGVAGGARKLVLVPVNQFASSAAAQRQEVITVNGRKYLRLTEEGRTRLVPLLTSQGTPVLDGAAGSGNGDQPGADGSAADGRQAAAPAEERPPPSSAAPADKENGRPQSPPLFGEGEGKSPRQVVVCSAAGKRPLFKETPVASSAVTAQADSQSPELVRKTVLPPRVSAAKQRSKRSKGVIFISSDEEDFQ</sequence>
<dbReference type="Pfam" id="PF06733">
    <property type="entry name" value="DEAD_2"/>
    <property type="match status" value="1"/>
</dbReference>
<dbReference type="InterPro" id="IPR006554">
    <property type="entry name" value="Helicase-like_DEXD_c2"/>
</dbReference>